<sequence>MGLGDKNLYILLLGGLLRELFPDSSTAVGDKVGIYVETDHGSQDLTFWVNGYGHIPHFYPRSGEHRYVAISDYFQEVAPQIETRLYKEAEQSEVDSPLQGQA</sequence>
<gene>
    <name evidence="1" type="ORF">VP01_142g21</name>
</gene>
<proteinExistence type="predicted"/>
<dbReference type="EMBL" id="LAVV01004777">
    <property type="protein sequence ID" value="KNZ61261.1"/>
    <property type="molecule type" value="Genomic_DNA"/>
</dbReference>
<protein>
    <submittedName>
        <fullName evidence="1">Putative signal peptide protein</fullName>
    </submittedName>
</protein>
<reference evidence="1 2" key="1">
    <citation type="submission" date="2015-08" db="EMBL/GenBank/DDBJ databases">
        <title>Next Generation Sequencing and Analysis of the Genome of Puccinia sorghi L Schw, the Causal Agent of Maize Common Rust.</title>
        <authorList>
            <person name="Rochi L."/>
            <person name="Burguener G."/>
            <person name="Darino M."/>
            <person name="Turjanski A."/>
            <person name="Kreff E."/>
            <person name="Dieguez M.J."/>
            <person name="Sacco F."/>
        </authorList>
    </citation>
    <scope>NUCLEOTIDE SEQUENCE [LARGE SCALE GENOMIC DNA]</scope>
    <source>
        <strain evidence="1 2">RO10H11247</strain>
    </source>
</reference>
<evidence type="ECO:0000313" key="1">
    <source>
        <dbReference type="EMBL" id="KNZ61261.1"/>
    </source>
</evidence>
<dbReference type="VEuPathDB" id="FungiDB:VP01_142g21"/>
<evidence type="ECO:0000313" key="2">
    <source>
        <dbReference type="Proteomes" id="UP000037035"/>
    </source>
</evidence>
<organism evidence="1 2">
    <name type="scientific">Puccinia sorghi</name>
    <dbReference type="NCBI Taxonomy" id="27349"/>
    <lineage>
        <taxon>Eukaryota</taxon>
        <taxon>Fungi</taxon>
        <taxon>Dikarya</taxon>
        <taxon>Basidiomycota</taxon>
        <taxon>Pucciniomycotina</taxon>
        <taxon>Pucciniomycetes</taxon>
        <taxon>Pucciniales</taxon>
        <taxon>Pucciniaceae</taxon>
        <taxon>Puccinia</taxon>
    </lineage>
</organism>
<accession>A0A0L6VKF8</accession>
<name>A0A0L6VKF8_9BASI</name>
<dbReference type="Proteomes" id="UP000037035">
    <property type="component" value="Unassembled WGS sequence"/>
</dbReference>
<comment type="caution">
    <text evidence="1">The sequence shown here is derived from an EMBL/GenBank/DDBJ whole genome shotgun (WGS) entry which is preliminary data.</text>
</comment>
<dbReference type="AlphaFoldDB" id="A0A0L6VKF8"/>
<dbReference type="OrthoDB" id="2517652at2759"/>
<keyword evidence="2" id="KW-1185">Reference proteome</keyword>